<feature type="modified residue" description="4-aspartylphosphate" evidence="2">
    <location>
        <position position="16"/>
    </location>
</feature>
<dbReference type="PANTHER" id="PTHR43156:SF2">
    <property type="entry name" value="STAGE II SPORULATION PROTEIN E"/>
    <property type="match status" value="1"/>
</dbReference>
<dbReference type="PANTHER" id="PTHR43156">
    <property type="entry name" value="STAGE II SPORULATION PROTEIN E-RELATED"/>
    <property type="match status" value="1"/>
</dbReference>
<dbReference type="InterPro" id="IPR036890">
    <property type="entry name" value="HATPase_C_sf"/>
</dbReference>
<gene>
    <name evidence="5" type="ORF">K7862_20955</name>
</gene>
<dbReference type="InterPro" id="IPR013656">
    <property type="entry name" value="PAS_4"/>
</dbReference>
<dbReference type="SUPFAM" id="SSF55874">
    <property type="entry name" value="ATPase domain of HSP90 chaperone/DNA topoisomerase II/histidine kinase"/>
    <property type="match status" value="1"/>
</dbReference>
<evidence type="ECO:0000256" key="1">
    <source>
        <dbReference type="ARBA" id="ARBA00022801"/>
    </source>
</evidence>
<dbReference type="InterPro" id="IPR011006">
    <property type="entry name" value="CheY-like_superfamily"/>
</dbReference>
<evidence type="ECO:0000259" key="4">
    <source>
        <dbReference type="PROSITE" id="PS50112"/>
    </source>
</evidence>
<dbReference type="Gene3D" id="3.60.40.10">
    <property type="entry name" value="PPM-type phosphatase domain"/>
    <property type="match status" value="1"/>
</dbReference>
<dbReference type="InterPro" id="IPR052016">
    <property type="entry name" value="Bact_Sigma-Reg"/>
</dbReference>
<dbReference type="Gene3D" id="3.40.50.2300">
    <property type="match status" value="1"/>
</dbReference>
<feature type="domain" description="PAS" evidence="4">
    <location>
        <begin position="99"/>
        <end position="134"/>
    </location>
</feature>
<dbReference type="SMART" id="SM00448">
    <property type="entry name" value="REC"/>
    <property type="match status" value="1"/>
</dbReference>
<dbReference type="Proteomes" id="UP000778578">
    <property type="component" value="Unassembled WGS sequence"/>
</dbReference>
<dbReference type="Gene3D" id="3.30.565.10">
    <property type="entry name" value="Histidine kinase-like ATPase, C-terminal domain"/>
    <property type="match status" value="1"/>
</dbReference>
<organism evidence="5 6">
    <name type="scientific">Actinacidiphila acidipaludis</name>
    <dbReference type="NCBI Taxonomy" id="2873382"/>
    <lineage>
        <taxon>Bacteria</taxon>
        <taxon>Bacillati</taxon>
        <taxon>Actinomycetota</taxon>
        <taxon>Actinomycetes</taxon>
        <taxon>Kitasatosporales</taxon>
        <taxon>Streptomycetaceae</taxon>
        <taxon>Actinacidiphila</taxon>
    </lineage>
</organism>
<evidence type="ECO:0000313" key="6">
    <source>
        <dbReference type="Proteomes" id="UP000778578"/>
    </source>
</evidence>
<dbReference type="CDD" id="cd16936">
    <property type="entry name" value="HATPase_RsbW-like"/>
    <property type="match status" value="1"/>
</dbReference>
<accession>A0ABS7QB44</accession>
<dbReference type="InterPro" id="IPR036457">
    <property type="entry name" value="PPM-type-like_dom_sf"/>
</dbReference>
<dbReference type="Pfam" id="PF13581">
    <property type="entry name" value="HATPase_c_2"/>
    <property type="match status" value="1"/>
</dbReference>
<reference evidence="5 6" key="1">
    <citation type="submission" date="2021-08" db="EMBL/GenBank/DDBJ databases">
        <title>WGS of actinomycetes from Thailand.</title>
        <authorList>
            <person name="Thawai C."/>
        </authorList>
    </citation>
    <scope>NUCLEOTIDE SEQUENCE [LARGE SCALE GENOMIC DNA]</scope>
    <source>
        <strain evidence="5 6">PLK6-54</strain>
    </source>
</reference>
<sequence length="714" mass="76712">ALEAVRRDAPDLIVSDVMMPGLNGLELVAELRADARTALLPVLLLSARAGQQASIEGLQSGADDYLVKPFAAAELLARVEANVKLVSLRTHHARWRSALVDSLQESFFVCDEDGAVTEINAAFTTMLGYGAEELPYRRPHPWWPDAATEPDAHRQARDAFDGLMKAARGSCTVPVRHRDGRRLWVSANLAHAQDPDSGRRVTVGTFRDVTAEHHAVQRESALGSLSTTVSRATSLADALAGALHELKDLWRAERVLAAVFEGGATPTVTATDASGWKALPPGQQQAIIDVRERPLLVAVPHAAGAGMAIEHPHGPAVLWIDLGEHRPFTEEDQVLLSLLAGHLAQGLIRAHQIDQQRETALALQRAILGPTTFPEGFAVRYEPATPPLEVGGDWYDIIPLSDGRIGVVVGDCVGHGLESATVMGQLRSACRALLLQDSSPAAVLMALDRFAVTVPRALCTTVFCGVLDQERGVLSYSSAGHPPAILARPDGTADLLEEGRSLPLAIRPGRTRPQAECVLPARATLLVYTDGLVERRRRSLDEGIEQAVRAVQHGSGAGLEELATRIMTELAPPGGYDDDVALLVYRHPGPLEVAFPADSSQLAPVRKALRGWLGQCELPRDTVQNVLVAAGEACANAIEHGHRDRPDGTVVLRAETFAHTLRLTVTDTGRWQPPQPRPSGHRGRGIILMRALMEHVTVSSGPGGTTVDMHTRIA</sequence>
<dbReference type="Gene3D" id="3.30.450.20">
    <property type="entry name" value="PAS domain"/>
    <property type="match status" value="1"/>
</dbReference>
<dbReference type="SUPFAM" id="SSF55785">
    <property type="entry name" value="PYP-like sensor domain (PAS domain)"/>
    <property type="match status" value="1"/>
</dbReference>
<dbReference type="EMBL" id="JAINZZ010000027">
    <property type="protein sequence ID" value="MBY8880081.1"/>
    <property type="molecule type" value="Genomic_DNA"/>
</dbReference>
<dbReference type="SUPFAM" id="SSF55781">
    <property type="entry name" value="GAF domain-like"/>
    <property type="match status" value="1"/>
</dbReference>
<name>A0ABS7QB44_9ACTN</name>
<dbReference type="Pfam" id="PF07228">
    <property type="entry name" value="SpoIIE"/>
    <property type="match status" value="1"/>
</dbReference>
<dbReference type="SMART" id="SM00091">
    <property type="entry name" value="PAS"/>
    <property type="match status" value="1"/>
</dbReference>
<feature type="non-terminal residue" evidence="5">
    <location>
        <position position="1"/>
    </location>
</feature>
<evidence type="ECO:0000313" key="5">
    <source>
        <dbReference type="EMBL" id="MBY8880081.1"/>
    </source>
</evidence>
<evidence type="ECO:0000256" key="2">
    <source>
        <dbReference type="PROSITE-ProRule" id="PRU00169"/>
    </source>
</evidence>
<dbReference type="InterPro" id="IPR000014">
    <property type="entry name" value="PAS"/>
</dbReference>
<dbReference type="InterPro" id="IPR003594">
    <property type="entry name" value="HATPase_dom"/>
</dbReference>
<dbReference type="SMART" id="SM00331">
    <property type="entry name" value="PP2C_SIG"/>
    <property type="match status" value="1"/>
</dbReference>
<keyword evidence="2" id="KW-0597">Phosphoprotein</keyword>
<dbReference type="Pfam" id="PF08448">
    <property type="entry name" value="PAS_4"/>
    <property type="match status" value="1"/>
</dbReference>
<keyword evidence="1" id="KW-0378">Hydrolase</keyword>
<dbReference type="InterPro" id="IPR035965">
    <property type="entry name" value="PAS-like_dom_sf"/>
</dbReference>
<dbReference type="NCBIfam" id="TIGR00229">
    <property type="entry name" value="sensory_box"/>
    <property type="match status" value="1"/>
</dbReference>
<dbReference type="RefSeq" id="WP_222964773.1">
    <property type="nucleotide sequence ID" value="NZ_JAINZZ010000027.1"/>
</dbReference>
<dbReference type="PROSITE" id="PS50110">
    <property type="entry name" value="RESPONSE_REGULATORY"/>
    <property type="match status" value="1"/>
</dbReference>
<protein>
    <submittedName>
        <fullName evidence="5">SpoIIE family protein phosphatase</fullName>
    </submittedName>
</protein>
<dbReference type="InterPro" id="IPR001932">
    <property type="entry name" value="PPM-type_phosphatase-like_dom"/>
</dbReference>
<keyword evidence="6" id="KW-1185">Reference proteome</keyword>
<dbReference type="SUPFAM" id="SSF52172">
    <property type="entry name" value="CheY-like"/>
    <property type="match status" value="1"/>
</dbReference>
<feature type="domain" description="Response regulatory" evidence="3">
    <location>
        <begin position="1"/>
        <end position="83"/>
    </location>
</feature>
<dbReference type="Pfam" id="PF00072">
    <property type="entry name" value="Response_reg"/>
    <property type="match status" value="1"/>
</dbReference>
<dbReference type="PROSITE" id="PS50112">
    <property type="entry name" value="PAS"/>
    <property type="match status" value="1"/>
</dbReference>
<dbReference type="CDD" id="cd00130">
    <property type="entry name" value="PAS"/>
    <property type="match status" value="1"/>
</dbReference>
<dbReference type="InterPro" id="IPR001789">
    <property type="entry name" value="Sig_transdc_resp-reg_receiver"/>
</dbReference>
<evidence type="ECO:0000259" key="3">
    <source>
        <dbReference type="PROSITE" id="PS50110"/>
    </source>
</evidence>
<comment type="caution">
    <text evidence="5">The sequence shown here is derived from an EMBL/GenBank/DDBJ whole genome shotgun (WGS) entry which is preliminary data.</text>
</comment>
<proteinExistence type="predicted"/>